<evidence type="ECO:0000256" key="3">
    <source>
        <dbReference type="SAM" id="Phobius"/>
    </source>
</evidence>
<keyword evidence="2 3" id="KW-0472">Membrane</keyword>
<evidence type="ECO:0000256" key="2">
    <source>
        <dbReference type="ARBA" id="ARBA00023136"/>
    </source>
</evidence>
<dbReference type="Proteomes" id="UP000694569">
    <property type="component" value="Unplaced"/>
</dbReference>
<proteinExistence type="predicted"/>
<dbReference type="GO" id="GO:0050501">
    <property type="term" value="F:hyaluronan synthase activity"/>
    <property type="evidence" value="ECO:0007669"/>
    <property type="project" value="TreeGrafter"/>
</dbReference>
<name>A0A8C5Q8D2_9ANUR</name>
<dbReference type="Ensembl" id="ENSLLET00000035542.1">
    <property type="protein sequence ID" value="ENSLLEP00000034238.1"/>
    <property type="gene ID" value="ENSLLEG00000021635.1"/>
</dbReference>
<organism evidence="4 5">
    <name type="scientific">Leptobrachium leishanense</name>
    <name type="common">Leishan spiny toad</name>
    <dbReference type="NCBI Taxonomy" id="445787"/>
    <lineage>
        <taxon>Eukaryota</taxon>
        <taxon>Metazoa</taxon>
        <taxon>Chordata</taxon>
        <taxon>Craniata</taxon>
        <taxon>Vertebrata</taxon>
        <taxon>Euteleostomi</taxon>
        <taxon>Amphibia</taxon>
        <taxon>Batrachia</taxon>
        <taxon>Anura</taxon>
        <taxon>Pelobatoidea</taxon>
        <taxon>Megophryidae</taxon>
        <taxon>Leptobrachium</taxon>
    </lineage>
</organism>
<feature type="transmembrane region" description="Helical" evidence="3">
    <location>
        <begin position="54"/>
        <end position="77"/>
    </location>
</feature>
<keyword evidence="3" id="KW-0812">Transmembrane</keyword>
<evidence type="ECO:0000313" key="5">
    <source>
        <dbReference type="Proteomes" id="UP000694569"/>
    </source>
</evidence>
<dbReference type="OrthoDB" id="9876900at2759"/>
<accession>A0A8C5Q8D2</accession>
<comment type="subcellular location">
    <subcellularLocation>
        <location evidence="1">Membrane</location>
    </subcellularLocation>
</comment>
<reference evidence="4" key="1">
    <citation type="submission" date="2025-08" db="UniProtKB">
        <authorList>
            <consortium name="Ensembl"/>
        </authorList>
    </citation>
    <scope>IDENTIFICATION</scope>
</reference>
<feature type="transmembrane region" description="Helical" evidence="3">
    <location>
        <begin position="20"/>
        <end position="42"/>
    </location>
</feature>
<protein>
    <submittedName>
        <fullName evidence="4">Uncharacterized protein</fullName>
    </submittedName>
</protein>
<dbReference type="GO" id="GO:0085029">
    <property type="term" value="P:extracellular matrix assembly"/>
    <property type="evidence" value="ECO:0007669"/>
    <property type="project" value="TreeGrafter"/>
</dbReference>
<dbReference type="PANTHER" id="PTHR22913:SF4">
    <property type="entry name" value="HYALURONAN SYNTHASE 1"/>
    <property type="match status" value="1"/>
</dbReference>
<dbReference type="PANTHER" id="PTHR22913">
    <property type="entry name" value="HYALURONAN SYNTHASE"/>
    <property type="match status" value="1"/>
</dbReference>
<keyword evidence="3" id="KW-1133">Transmembrane helix</keyword>
<dbReference type="GO" id="GO:0030213">
    <property type="term" value="P:hyaluronan biosynthetic process"/>
    <property type="evidence" value="ECO:0007669"/>
    <property type="project" value="TreeGrafter"/>
</dbReference>
<reference evidence="4" key="2">
    <citation type="submission" date="2025-09" db="UniProtKB">
        <authorList>
            <consortium name="Ensembl"/>
        </authorList>
    </citation>
    <scope>IDENTIFICATION</scope>
</reference>
<evidence type="ECO:0000256" key="1">
    <source>
        <dbReference type="ARBA" id="ARBA00004370"/>
    </source>
</evidence>
<dbReference type="AlphaFoldDB" id="A0A8C5Q8D2"/>
<evidence type="ECO:0000313" key="4">
    <source>
        <dbReference type="Ensembl" id="ENSLLEP00000034238.1"/>
    </source>
</evidence>
<dbReference type="GeneTree" id="ENSGT00390000010337"/>
<dbReference type="GO" id="GO:0005886">
    <property type="term" value="C:plasma membrane"/>
    <property type="evidence" value="ECO:0007669"/>
    <property type="project" value="TreeGrafter"/>
</dbReference>
<sequence>ERRDRGSVEVVIKAKAVDDLYIRILTISFAFLVSAGVTWAFVDNIPLATDEHRVLAFGVYGAFLAVHLIVQSLFAFLEHRKMRKGDQVCSYSRTVALTISAFQEDPGYLRESLSPGHPRTREGFGVQ</sequence>
<keyword evidence="5" id="KW-1185">Reference proteome</keyword>